<sequence length="138" mass="14578">MNSAKINFVAILVAAAVTFLLGALWYIAFQTTWMKLTGLTEAKVVEGGGALASYIISFVTYLLGALALALLFKSMNISTWETGMTAGALIGALIVGGNIFTNNAYEMKPMGLSVLNAGFSAISFATMGAILGGWRRKR</sequence>
<feature type="transmembrane region" description="Helical" evidence="1">
    <location>
        <begin position="113"/>
        <end position="134"/>
    </location>
</feature>
<organism evidence="2 3">
    <name type="scientific">Salmonirosea aquatica</name>
    <dbReference type="NCBI Taxonomy" id="2654236"/>
    <lineage>
        <taxon>Bacteria</taxon>
        <taxon>Pseudomonadati</taxon>
        <taxon>Bacteroidota</taxon>
        <taxon>Cytophagia</taxon>
        <taxon>Cytophagales</taxon>
        <taxon>Spirosomataceae</taxon>
        <taxon>Salmonirosea</taxon>
    </lineage>
</organism>
<keyword evidence="3" id="KW-1185">Reference proteome</keyword>
<keyword evidence="1" id="KW-0812">Transmembrane</keyword>
<evidence type="ECO:0000313" key="2">
    <source>
        <dbReference type="EMBL" id="MPR32923.1"/>
    </source>
</evidence>
<feature type="transmembrane region" description="Helical" evidence="1">
    <location>
        <begin position="49"/>
        <end position="72"/>
    </location>
</feature>
<keyword evidence="1" id="KW-0472">Membrane</keyword>
<feature type="transmembrane region" description="Helical" evidence="1">
    <location>
        <begin position="84"/>
        <end position="101"/>
    </location>
</feature>
<dbReference type="RefSeq" id="WP_152757774.1">
    <property type="nucleotide sequence ID" value="NZ_WHLY01000002.1"/>
</dbReference>
<name>A0A7C9BEY5_9BACT</name>
<dbReference type="InterPro" id="IPR013879">
    <property type="entry name" value="DUF1761"/>
</dbReference>
<accession>A0A7C9BEY5</accession>
<reference evidence="2 3" key="1">
    <citation type="submission" date="2019-10" db="EMBL/GenBank/DDBJ databases">
        <title>Draft Genome Sequence of Cytophagaceae sp. SJW1-29.</title>
        <authorList>
            <person name="Choi A."/>
        </authorList>
    </citation>
    <scope>NUCLEOTIDE SEQUENCE [LARGE SCALE GENOMIC DNA]</scope>
    <source>
        <strain evidence="2 3">SJW1-29</strain>
    </source>
</reference>
<dbReference type="AlphaFoldDB" id="A0A7C9BEY5"/>
<feature type="transmembrane region" description="Helical" evidence="1">
    <location>
        <begin position="7"/>
        <end position="29"/>
    </location>
</feature>
<protein>
    <submittedName>
        <fullName evidence="2">DUF1761 family protein</fullName>
    </submittedName>
</protein>
<keyword evidence="1" id="KW-1133">Transmembrane helix</keyword>
<gene>
    <name evidence="2" type="ORF">GBK04_06015</name>
</gene>
<proteinExistence type="predicted"/>
<dbReference type="EMBL" id="WHLY01000002">
    <property type="protein sequence ID" value="MPR32923.1"/>
    <property type="molecule type" value="Genomic_DNA"/>
</dbReference>
<dbReference type="Proteomes" id="UP000479293">
    <property type="component" value="Unassembled WGS sequence"/>
</dbReference>
<evidence type="ECO:0000313" key="3">
    <source>
        <dbReference type="Proteomes" id="UP000479293"/>
    </source>
</evidence>
<comment type="caution">
    <text evidence="2">The sequence shown here is derived from an EMBL/GenBank/DDBJ whole genome shotgun (WGS) entry which is preliminary data.</text>
</comment>
<dbReference type="Pfam" id="PF08570">
    <property type="entry name" value="DUF1761"/>
    <property type="match status" value="1"/>
</dbReference>
<evidence type="ECO:0000256" key="1">
    <source>
        <dbReference type="SAM" id="Phobius"/>
    </source>
</evidence>